<evidence type="ECO:0000256" key="2">
    <source>
        <dbReference type="ARBA" id="ARBA00005713"/>
    </source>
</evidence>
<dbReference type="GeneID" id="111108331"/>
<evidence type="ECO:0000313" key="9">
    <source>
        <dbReference type="Proteomes" id="UP000694844"/>
    </source>
</evidence>
<evidence type="ECO:0000256" key="7">
    <source>
        <dbReference type="SAM" id="MobiDB-lite"/>
    </source>
</evidence>
<dbReference type="GO" id="GO:0006357">
    <property type="term" value="P:regulation of transcription by RNA polymerase II"/>
    <property type="evidence" value="ECO:0007669"/>
    <property type="project" value="InterPro"/>
</dbReference>
<proteinExistence type="inferred from homology"/>
<dbReference type="GO" id="GO:0003700">
    <property type="term" value="F:DNA-binding transcription factor activity"/>
    <property type="evidence" value="ECO:0007669"/>
    <property type="project" value="InterPro"/>
</dbReference>
<name>A0A8B8B8U9_CRAVI</name>
<evidence type="ECO:0000256" key="5">
    <source>
        <dbReference type="ARBA" id="ARBA00023163"/>
    </source>
</evidence>
<dbReference type="GO" id="GO:0003677">
    <property type="term" value="F:DNA binding"/>
    <property type="evidence" value="ECO:0007669"/>
    <property type="project" value="UniProtKB-KW"/>
</dbReference>
<accession>A0A8B8B8U9</accession>
<dbReference type="Pfam" id="PF10491">
    <property type="entry name" value="Nrf1_DNA-bind"/>
    <property type="match status" value="1"/>
</dbReference>
<feature type="region of interest" description="Disordered" evidence="7">
    <location>
        <begin position="280"/>
        <end position="300"/>
    </location>
</feature>
<keyword evidence="3" id="KW-0805">Transcription regulation</keyword>
<feature type="domain" description="Nuclear respiratory factor 1 NLS/DNA-binding dimerisation" evidence="8">
    <location>
        <begin position="21"/>
        <end position="103"/>
    </location>
</feature>
<feature type="compositionally biased region" description="Polar residues" evidence="7">
    <location>
        <begin position="603"/>
        <end position="620"/>
    </location>
</feature>
<feature type="compositionally biased region" description="Polar residues" evidence="7">
    <location>
        <begin position="99"/>
        <end position="108"/>
    </location>
</feature>
<organism evidence="9 10">
    <name type="scientific">Crassostrea virginica</name>
    <name type="common">Eastern oyster</name>
    <dbReference type="NCBI Taxonomy" id="6565"/>
    <lineage>
        <taxon>Eukaryota</taxon>
        <taxon>Metazoa</taxon>
        <taxon>Spiralia</taxon>
        <taxon>Lophotrochozoa</taxon>
        <taxon>Mollusca</taxon>
        <taxon>Bivalvia</taxon>
        <taxon>Autobranchia</taxon>
        <taxon>Pteriomorphia</taxon>
        <taxon>Ostreida</taxon>
        <taxon>Ostreoidea</taxon>
        <taxon>Ostreidae</taxon>
        <taxon>Crassostrea</taxon>
    </lineage>
</organism>
<evidence type="ECO:0000256" key="3">
    <source>
        <dbReference type="ARBA" id="ARBA00023015"/>
    </source>
</evidence>
<dbReference type="Proteomes" id="UP000694844">
    <property type="component" value="Chromosome 8"/>
</dbReference>
<feature type="region of interest" description="Disordered" evidence="7">
    <location>
        <begin position="99"/>
        <end position="156"/>
    </location>
</feature>
<dbReference type="AlphaFoldDB" id="A0A8B8B8U9"/>
<gene>
    <name evidence="10" type="primary">LOC111108331</name>
</gene>
<keyword evidence="5" id="KW-0804">Transcription</keyword>
<evidence type="ECO:0000256" key="1">
    <source>
        <dbReference type="ARBA" id="ARBA00004123"/>
    </source>
</evidence>
<keyword evidence="9" id="KW-1185">Reference proteome</keyword>
<dbReference type="KEGG" id="cvn:111108331"/>
<evidence type="ECO:0000256" key="4">
    <source>
        <dbReference type="ARBA" id="ARBA00023125"/>
    </source>
</evidence>
<dbReference type="GO" id="GO:0005634">
    <property type="term" value="C:nucleus"/>
    <property type="evidence" value="ECO:0007669"/>
    <property type="project" value="UniProtKB-SubCell"/>
</dbReference>
<protein>
    <submittedName>
        <fullName evidence="10">Uncharacterized protein LOC111108331</fullName>
    </submittedName>
</protein>
<evidence type="ECO:0000256" key="6">
    <source>
        <dbReference type="ARBA" id="ARBA00023242"/>
    </source>
</evidence>
<dbReference type="PANTHER" id="PTHR20338">
    <property type="entry name" value="NUCLEAR RESPIRATORY FACTOR 1"/>
    <property type="match status" value="1"/>
</dbReference>
<dbReference type="OrthoDB" id="6288734at2759"/>
<evidence type="ECO:0000259" key="8">
    <source>
        <dbReference type="Pfam" id="PF10491"/>
    </source>
</evidence>
<reference evidence="10" key="1">
    <citation type="submission" date="2025-08" db="UniProtKB">
        <authorList>
            <consortium name="RefSeq"/>
        </authorList>
    </citation>
    <scope>IDENTIFICATION</scope>
    <source>
        <tissue evidence="10">Whole sample</tissue>
    </source>
</reference>
<keyword evidence="6" id="KW-0539">Nucleus</keyword>
<sequence length="785" mass="89140">MVVQNEGLQEGCCSMLAELPPLAVNSMTQVQLTEFIPSLVQLSTGRDVPLFGQNQFRPEWWPNEIPWVDPGLKDSKEEDQIELLRTVVRSCYKHLGQEQLLNESNSRPSDAMETEQEVEQPTDAGSGEGATERSGVEAQSGEGTTEQPPTEAELAGPTNDAPIWVCFLCTKQFSHQDLLMEHQEECEKEAEVREAKQRMLAIRRQREALSKSAMSQKCSNFLRFRKRKRRIPYPDINFRPEKPVFIGLLDLMKKPDSEQSEEVSPKKEVDSDCEIIEVSFPEAPRTPRTPKSLMSQLSRDAEAHSRRRHLSFSEIFSDSESGEEVQNKISKSSLLFGIDITSALGHRVKKHLKIDSTIPVIKDFEKYCVGGNKNEFMEKLRAERTYPIVYKKRKKFSAKFTHSYKFNSGQRREFMITKKTGLTKRSRELLCCLRDCSVKLARLKPDTIHQWCQPKPKRTMKPKRAFLSHFPMNNQTATRVDSHLRQILSKPLYGPKSARIRQINENINRIRTSQSMQHYDMITRVVTSPDGTETMKVIYVPKKNLEKKRKQTFSPFRKVVQEDDDIQIIELSDSSDDETEQSNLMASPRKCPPQMNRSVKPVTPQSRTGILKPTSMSNENLVGRNSPILKNHQFKARSGVITSSGIKYNSPTKYQQDGVRRQAHITPPGAMPMRDVLRRPQPSSPATRNLSFGQVGTPLVKERGQLLITNPRSLLSNPALGTKGDRTPILEQYSGGLMNSQADKRVVKNVSAKPIILQRPPIAIAPLKLVSNKPEEAIVIDDDED</sequence>
<evidence type="ECO:0000313" key="10">
    <source>
        <dbReference type="RefSeq" id="XP_022299840.1"/>
    </source>
</evidence>
<comment type="similarity">
    <text evidence="2">Belongs to the NRF1/Ewg family.</text>
</comment>
<dbReference type="InterPro" id="IPR019525">
    <property type="entry name" value="Nrf1_NLS/DNA-bd_dimer"/>
</dbReference>
<feature type="region of interest" description="Disordered" evidence="7">
    <location>
        <begin position="573"/>
        <end position="621"/>
    </location>
</feature>
<dbReference type="InterPro" id="IPR039142">
    <property type="entry name" value="NRF1/Ewg"/>
</dbReference>
<dbReference type="RefSeq" id="XP_022299840.1">
    <property type="nucleotide sequence ID" value="XM_022444132.1"/>
</dbReference>
<comment type="subcellular location">
    <subcellularLocation>
        <location evidence="1">Nucleus</location>
    </subcellularLocation>
</comment>
<keyword evidence="4" id="KW-0238">DNA-binding</keyword>